<dbReference type="AlphaFoldDB" id="A0A7Y2M0T0"/>
<name>A0A7Y2M0T0_9MICO</name>
<dbReference type="CDD" id="cd01066">
    <property type="entry name" value="APP_MetAP"/>
    <property type="match status" value="1"/>
</dbReference>
<evidence type="ECO:0000256" key="1">
    <source>
        <dbReference type="SAM" id="MobiDB-lite"/>
    </source>
</evidence>
<keyword evidence="3" id="KW-0645">Protease</keyword>
<dbReference type="PANTHER" id="PTHR46112:SF2">
    <property type="entry name" value="XAA-PRO AMINOPEPTIDASE P-RELATED"/>
    <property type="match status" value="1"/>
</dbReference>
<comment type="caution">
    <text evidence="3">The sequence shown here is derived from an EMBL/GenBank/DDBJ whole genome shotgun (WGS) entry which is preliminary data.</text>
</comment>
<dbReference type="Gene3D" id="3.40.350.10">
    <property type="entry name" value="Creatinase/prolidase N-terminal domain"/>
    <property type="match status" value="1"/>
</dbReference>
<dbReference type="InterPro" id="IPR036005">
    <property type="entry name" value="Creatinase/aminopeptidase-like"/>
</dbReference>
<feature type="region of interest" description="Disordered" evidence="1">
    <location>
        <begin position="1"/>
        <end position="33"/>
    </location>
</feature>
<keyword evidence="4" id="KW-1185">Reference proteome</keyword>
<organism evidence="3 4">
    <name type="scientific">Microbacterium ulmi</name>
    <dbReference type="NCBI Taxonomy" id="179095"/>
    <lineage>
        <taxon>Bacteria</taxon>
        <taxon>Bacillati</taxon>
        <taxon>Actinomycetota</taxon>
        <taxon>Actinomycetes</taxon>
        <taxon>Micrococcales</taxon>
        <taxon>Microbacteriaceae</taxon>
        <taxon>Microbacterium</taxon>
    </lineage>
</organism>
<accession>A0A7Y2M0T0</accession>
<feature type="compositionally biased region" description="Basic and acidic residues" evidence="1">
    <location>
        <begin position="1"/>
        <end position="16"/>
    </location>
</feature>
<dbReference type="GO" id="GO:0004177">
    <property type="term" value="F:aminopeptidase activity"/>
    <property type="evidence" value="ECO:0007669"/>
    <property type="project" value="UniProtKB-KW"/>
</dbReference>
<keyword evidence="3" id="KW-0378">Hydrolase</keyword>
<protein>
    <submittedName>
        <fullName evidence="3">Aminopeptidase P family protein</fullName>
    </submittedName>
</protein>
<dbReference type="InterPro" id="IPR000994">
    <property type="entry name" value="Pept_M24"/>
</dbReference>
<feature type="domain" description="Peptidase M24" evidence="2">
    <location>
        <begin position="206"/>
        <end position="413"/>
    </location>
</feature>
<dbReference type="Gene3D" id="3.90.230.10">
    <property type="entry name" value="Creatinase/methionine aminopeptidase superfamily"/>
    <property type="match status" value="1"/>
</dbReference>
<reference evidence="3 4" key="1">
    <citation type="submission" date="2020-05" db="EMBL/GenBank/DDBJ databases">
        <title>MicrobeNet Type strains.</title>
        <authorList>
            <person name="Nicholson A.C."/>
        </authorList>
    </citation>
    <scope>NUCLEOTIDE SEQUENCE [LARGE SCALE GENOMIC DNA]</scope>
    <source>
        <strain evidence="3 4">JCM 14282</strain>
    </source>
</reference>
<evidence type="ECO:0000313" key="3">
    <source>
        <dbReference type="EMBL" id="NNH02988.1"/>
    </source>
</evidence>
<dbReference type="RefSeq" id="WP_167034886.1">
    <property type="nucleotide sequence ID" value="NZ_BAAANA010000002.1"/>
</dbReference>
<dbReference type="InterPro" id="IPR050659">
    <property type="entry name" value="Peptidase_M24B"/>
</dbReference>
<sequence length="433" mass="48280">MSAHHDHGGRRFERPPSRPPGVRPLGAPGQNGVDYEHRVDFDRLRGYRLGRAQAALDASECGAFLLFDFYNIRYTTQTWIGGALGDKMIRYALLMRGRDPILWDFGSAVRHHKIYSDWVPDENYRAGFLGFRGAVDPEGAGLMRDAVGEIVSLLREGGLADAPVGLDIVEPPFLFELQRQGVRVADAQQSMLDARVIKNQDEIMLLNQAAAMVDGVYQDIVEALKPGVRENEIVALANKRLYEYGSDQVEAVNAISGERCNPHPHNFTDRIIRPGDQAFFDIIHSFNGYRTCYYRTFGVGWATESQRDAYEQAREWMDAALDAIRPGVGTDEVAAVLPRAEDFGFENELAAFGLQFAHGLGLGLHERPIISRLNSMRDPVELRAGMVFAMETYCPASDGFSAARIEEEVVVTDYGIEVLTKFPAQQLFVASPY</sequence>
<gene>
    <name evidence="3" type="ORF">HLA99_03830</name>
</gene>
<keyword evidence="3" id="KW-0031">Aminopeptidase</keyword>
<dbReference type="Proteomes" id="UP000543598">
    <property type="component" value="Unassembled WGS sequence"/>
</dbReference>
<dbReference type="EMBL" id="JABEMB010000003">
    <property type="protein sequence ID" value="NNH02988.1"/>
    <property type="molecule type" value="Genomic_DNA"/>
</dbReference>
<proteinExistence type="predicted"/>
<dbReference type="Pfam" id="PF00557">
    <property type="entry name" value="Peptidase_M24"/>
    <property type="match status" value="1"/>
</dbReference>
<dbReference type="PANTHER" id="PTHR46112">
    <property type="entry name" value="AMINOPEPTIDASE"/>
    <property type="match status" value="1"/>
</dbReference>
<evidence type="ECO:0000259" key="2">
    <source>
        <dbReference type="Pfam" id="PF00557"/>
    </source>
</evidence>
<dbReference type="SUPFAM" id="SSF55920">
    <property type="entry name" value="Creatinase/aminopeptidase"/>
    <property type="match status" value="1"/>
</dbReference>
<dbReference type="InterPro" id="IPR029149">
    <property type="entry name" value="Creatin/AminoP/Spt16_N"/>
</dbReference>
<evidence type="ECO:0000313" key="4">
    <source>
        <dbReference type="Proteomes" id="UP000543598"/>
    </source>
</evidence>